<dbReference type="OrthoDB" id="9810047at2"/>
<dbReference type="Pfam" id="PF12821">
    <property type="entry name" value="ThrE_2"/>
    <property type="match status" value="1"/>
</dbReference>
<evidence type="ECO:0000313" key="11">
    <source>
        <dbReference type="Proteomes" id="UP000095743"/>
    </source>
</evidence>
<dbReference type="EMBL" id="CP017269">
    <property type="protein sequence ID" value="AOT72834.1"/>
    <property type="molecule type" value="Genomic_DNA"/>
</dbReference>
<keyword evidence="4 8" id="KW-0812">Transmembrane</keyword>
<keyword evidence="6 8" id="KW-0472">Membrane</keyword>
<feature type="domain" description="Threonine/Serine exporter ThrE" evidence="9">
    <location>
        <begin position="5"/>
        <end position="133"/>
    </location>
</feature>
<keyword evidence="2" id="KW-1003">Cell membrane</keyword>
<protein>
    <recommendedName>
        <fullName evidence="9">Threonine/Serine exporter ThrE domain-containing protein</fullName>
    </recommendedName>
</protein>
<feature type="transmembrane region" description="Helical" evidence="8">
    <location>
        <begin position="117"/>
        <end position="138"/>
    </location>
</feature>
<evidence type="ECO:0000256" key="2">
    <source>
        <dbReference type="ARBA" id="ARBA00022475"/>
    </source>
</evidence>
<accession>A0A1D8GPX0</accession>
<evidence type="ECO:0000256" key="7">
    <source>
        <dbReference type="ARBA" id="ARBA00034125"/>
    </source>
</evidence>
<name>A0A1D8GPX0_9FIRM</name>
<dbReference type="KEGG" id="gfe:Gferi_26710"/>
<evidence type="ECO:0000256" key="4">
    <source>
        <dbReference type="ARBA" id="ARBA00022692"/>
    </source>
</evidence>
<dbReference type="AlphaFoldDB" id="A0A1D8GPX0"/>
<gene>
    <name evidence="10" type="ORF">Gferi_26710</name>
</gene>
<evidence type="ECO:0000256" key="1">
    <source>
        <dbReference type="ARBA" id="ARBA00004651"/>
    </source>
</evidence>
<dbReference type="InterPro" id="IPR024528">
    <property type="entry name" value="ThrE_2"/>
</dbReference>
<evidence type="ECO:0000256" key="8">
    <source>
        <dbReference type="SAM" id="Phobius"/>
    </source>
</evidence>
<dbReference type="STRING" id="1424294.Gferi_26710"/>
<evidence type="ECO:0000259" key="9">
    <source>
        <dbReference type="Pfam" id="PF12821"/>
    </source>
</evidence>
<dbReference type="Proteomes" id="UP000095743">
    <property type="component" value="Chromosome"/>
</dbReference>
<sequence length="142" mass="15591">MIQHLLFAALSIIGFSVLFNIPKNAIYKTAFSGALGWTTYVYFSNHLGQSTVMASFFAASVVALFSEFFARRFKETVTVFVIPGILPLVPGSGMYYTMLAIIEKDFSKAALISTETMFIAGSIAAAIFIVSSVTRLFFIKKI</sequence>
<dbReference type="InterPro" id="IPR050539">
    <property type="entry name" value="ThrE_Dicarb/AminoAcid_Exp"/>
</dbReference>
<evidence type="ECO:0000256" key="3">
    <source>
        <dbReference type="ARBA" id="ARBA00022519"/>
    </source>
</evidence>
<reference evidence="10 11" key="1">
    <citation type="submission" date="2016-09" db="EMBL/GenBank/DDBJ databases">
        <title>Genomic analysis reveals versatility of anaerobic energy metabolism of Geosporobacter ferrireducens IRF9 of phylum Firmicutes.</title>
        <authorList>
            <person name="Kim S.-J."/>
        </authorList>
    </citation>
    <scope>NUCLEOTIDE SEQUENCE [LARGE SCALE GENOMIC DNA]</scope>
    <source>
        <strain evidence="10 11">IRF9</strain>
    </source>
</reference>
<feature type="transmembrane region" description="Helical" evidence="8">
    <location>
        <begin position="77"/>
        <end position="97"/>
    </location>
</feature>
<feature type="transmembrane region" description="Helical" evidence="8">
    <location>
        <begin position="43"/>
        <end position="65"/>
    </location>
</feature>
<keyword evidence="11" id="KW-1185">Reference proteome</keyword>
<organism evidence="10 11">
    <name type="scientific">Geosporobacter ferrireducens</name>
    <dbReference type="NCBI Taxonomy" id="1424294"/>
    <lineage>
        <taxon>Bacteria</taxon>
        <taxon>Bacillati</taxon>
        <taxon>Bacillota</taxon>
        <taxon>Clostridia</taxon>
        <taxon>Peptostreptococcales</taxon>
        <taxon>Thermotaleaceae</taxon>
        <taxon>Geosporobacter</taxon>
    </lineage>
</organism>
<evidence type="ECO:0000313" key="10">
    <source>
        <dbReference type="EMBL" id="AOT72834.1"/>
    </source>
</evidence>
<evidence type="ECO:0000256" key="6">
    <source>
        <dbReference type="ARBA" id="ARBA00023136"/>
    </source>
</evidence>
<dbReference type="PANTHER" id="PTHR34390:SF1">
    <property type="entry name" value="SUCCINATE TRANSPORTER SUBUNIT YJJB-RELATED"/>
    <property type="match status" value="1"/>
</dbReference>
<proteinExistence type="inferred from homology"/>
<keyword evidence="3" id="KW-0997">Cell inner membrane</keyword>
<dbReference type="GO" id="GO:0005886">
    <property type="term" value="C:plasma membrane"/>
    <property type="evidence" value="ECO:0007669"/>
    <property type="project" value="UniProtKB-SubCell"/>
</dbReference>
<dbReference type="RefSeq" id="WP_069981143.1">
    <property type="nucleotide sequence ID" value="NZ_CP017269.1"/>
</dbReference>
<dbReference type="PANTHER" id="PTHR34390">
    <property type="entry name" value="UPF0442 PROTEIN YJJB-RELATED"/>
    <property type="match status" value="1"/>
</dbReference>
<comment type="similarity">
    <text evidence="7">Belongs to the ThrE exporter (TC 2.A.79) family.</text>
</comment>
<keyword evidence="5 8" id="KW-1133">Transmembrane helix</keyword>
<dbReference type="GO" id="GO:0015744">
    <property type="term" value="P:succinate transport"/>
    <property type="evidence" value="ECO:0007669"/>
    <property type="project" value="TreeGrafter"/>
</dbReference>
<comment type="subcellular location">
    <subcellularLocation>
        <location evidence="1">Cell membrane</location>
        <topology evidence="1">Multi-pass membrane protein</topology>
    </subcellularLocation>
</comment>
<evidence type="ECO:0000256" key="5">
    <source>
        <dbReference type="ARBA" id="ARBA00022989"/>
    </source>
</evidence>